<evidence type="ECO:0000313" key="3">
    <source>
        <dbReference type="EMBL" id="KTC65893.1"/>
    </source>
</evidence>
<dbReference type="PROSITE" id="PS51257">
    <property type="entry name" value="PROKAR_LIPOPROTEIN"/>
    <property type="match status" value="1"/>
</dbReference>
<dbReference type="EMBL" id="LNKA01000001">
    <property type="protein sequence ID" value="KTC65893.1"/>
    <property type="molecule type" value="Genomic_DNA"/>
</dbReference>
<keyword evidence="1 3" id="KW-0378">Hydrolase</keyword>
<dbReference type="Gene3D" id="3.30.420.40">
    <property type="match status" value="1"/>
</dbReference>
<dbReference type="AlphaFoldDB" id="A0A0W0R4B8"/>
<dbReference type="Pfam" id="PF01150">
    <property type="entry name" value="GDA1_CD39"/>
    <property type="match status" value="1"/>
</dbReference>
<keyword evidence="4" id="KW-1185">Reference proteome</keyword>
<keyword evidence="2" id="KW-0732">Signal</keyword>
<dbReference type="Proteomes" id="UP000054859">
    <property type="component" value="Unassembled WGS sequence"/>
</dbReference>
<comment type="caution">
    <text evidence="3">The sequence shown here is derived from an EMBL/GenBank/DDBJ whole genome shotgun (WGS) entry which is preliminary data.</text>
</comment>
<dbReference type="Gene3D" id="3.30.420.150">
    <property type="entry name" value="Exopolyphosphatase. Domain 2"/>
    <property type="match status" value="1"/>
</dbReference>
<dbReference type="PANTHER" id="PTHR11782">
    <property type="entry name" value="ADENOSINE/GUANOSINE DIPHOSPHATASE"/>
    <property type="match status" value="1"/>
</dbReference>
<organism evidence="3 4">
    <name type="scientific">Legionella adelaidensis</name>
    <dbReference type="NCBI Taxonomy" id="45056"/>
    <lineage>
        <taxon>Bacteria</taxon>
        <taxon>Pseudomonadati</taxon>
        <taxon>Pseudomonadota</taxon>
        <taxon>Gammaproteobacteria</taxon>
        <taxon>Legionellales</taxon>
        <taxon>Legionellaceae</taxon>
        <taxon>Legionella</taxon>
    </lineage>
</organism>
<name>A0A0W0R4B8_9GAMM</name>
<dbReference type="InterPro" id="IPR000407">
    <property type="entry name" value="GDA1_CD39_NTPase"/>
</dbReference>
<accession>A0A0W0R4B8</accession>
<feature type="chain" id="PRO_5006910516" evidence="2">
    <location>
        <begin position="23"/>
        <end position="382"/>
    </location>
</feature>
<gene>
    <name evidence="3" type="ORF">Lade_0551</name>
</gene>
<reference evidence="3 4" key="1">
    <citation type="submission" date="2015-11" db="EMBL/GenBank/DDBJ databases">
        <title>Identification of large and diverse effector repertoires of 38 Legionella species.</title>
        <authorList>
            <person name="Burstein D."/>
            <person name="Amaro F."/>
            <person name="Zusman T."/>
            <person name="Lifshitz Z."/>
            <person name="Cohen O."/>
            <person name="Gilbert J.A."/>
            <person name="Pupko T."/>
            <person name="Shuman H.A."/>
            <person name="Segal G."/>
        </authorList>
    </citation>
    <scope>NUCLEOTIDE SEQUENCE [LARGE SCALE GENOMIC DNA]</scope>
    <source>
        <strain evidence="3 4">1762-AUS-E</strain>
    </source>
</reference>
<evidence type="ECO:0000313" key="4">
    <source>
        <dbReference type="Proteomes" id="UP000054859"/>
    </source>
</evidence>
<evidence type="ECO:0000256" key="1">
    <source>
        <dbReference type="ARBA" id="ARBA00022801"/>
    </source>
</evidence>
<evidence type="ECO:0000256" key="2">
    <source>
        <dbReference type="SAM" id="SignalP"/>
    </source>
</evidence>
<dbReference type="PANTHER" id="PTHR11782:SF83">
    <property type="entry name" value="GUANOSINE-DIPHOSPHATASE"/>
    <property type="match status" value="1"/>
</dbReference>
<sequence>MVRIFVFICCLFGTFACQNAGAAPTCGQNQCVGIVDVGSSGSRFHIYSYRLDAAKSPTQIKEIWSKKITPGFSTLTANANTVNNYLNQLFLDSPEKNVKVYFYATAGMRLLSKVKQQQLYSLAKNWFVAHPEFKLMEAKTITGSEEGLFAWLAINYRLNLLGSNREPVSIVDMGGASVQVVTPVDARSNVEPSELVRIKVQNRSYQLFVHSFLGLGQTELTHQFLDANTCFARNYQLPDGSRAEGDAESCQTDVTKLINLVHGVDTKVQPIIEANPAKQWYALGGLAILAAQHPFDFENREFTSNDLLEKADSEICRQDWETVQRQNPNEEAIYNYCLVASYYYALLVNGYGLSPQQPINVLADESANWTLGAVIAQSIQKH</sequence>
<proteinExistence type="predicted"/>
<dbReference type="OrthoDB" id="5640341at2"/>
<dbReference type="GO" id="GO:0017110">
    <property type="term" value="F:nucleoside diphosphate phosphatase activity"/>
    <property type="evidence" value="ECO:0007669"/>
    <property type="project" value="TreeGrafter"/>
</dbReference>
<dbReference type="PROSITE" id="PS01238">
    <property type="entry name" value="GDA1_CD39_NTPASE"/>
    <property type="match status" value="1"/>
</dbReference>
<dbReference type="GO" id="GO:0016020">
    <property type="term" value="C:membrane"/>
    <property type="evidence" value="ECO:0007669"/>
    <property type="project" value="TreeGrafter"/>
</dbReference>
<dbReference type="PATRIC" id="fig|45056.6.peg.572"/>
<feature type="signal peptide" evidence="2">
    <location>
        <begin position="1"/>
        <end position="22"/>
    </location>
</feature>
<dbReference type="GO" id="GO:0009134">
    <property type="term" value="P:nucleoside diphosphate catabolic process"/>
    <property type="evidence" value="ECO:0007669"/>
    <property type="project" value="TreeGrafter"/>
</dbReference>
<protein>
    <submittedName>
        <fullName evidence="3">Ectonucleoside triphosphate diphosphohydrolase I</fullName>
    </submittedName>
</protein>
<dbReference type="RefSeq" id="WP_058461616.1">
    <property type="nucleotide sequence ID" value="NZ_CAAAHS010000004.1"/>
</dbReference>
<dbReference type="STRING" id="45056.Lade_0551"/>